<feature type="transmembrane region" description="Helical" evidence="7">
    <location>
        <begin position="45"/>
        <end position="65"/>
    </location>
</feature>
<evidence type="ECO:0008006" key="10">
    <source>
        <dbReference type="Google" id="ProtNLM"/>
    </source>
</evidence>
<name>A0A833SDR0_9HYME</name>
<dbReference type="AlphaFoldDB" id="A0A833SDR0"/>
<accession>A0A833SDR0</accession>
<evidence type="ECO:0000313" key="8">
    <source>
        <dbReference type="EMBL" id="KAF3427147.1"/>
    </source>
</evidence>
<dbReference type="GO" id="GO:0030007">
    <property type="term" value="P:intracellular potassium ion homeostasis"/>
    <property type="evidence" value="ECO:0007669"/>
    <property type="project" value="TreeGrafter"/>
</dbReference>
<dbReference type="GO" id="GO:0006883">
    <property type="term" value="P:intracellular sodium ion homeostasis"/>
    <property type="evidence" value="ECO:0007669"/>
    <property type="project" value="TreeGrafter"/>
</dbReference>
<evidence type="ECO:0000256" key="5">
    <source>
        <dbReference type="ARBA" id="ARBA00022989"/>
    </source>
</evidence>
<evidence type="ECO:0000256" key="4">
    <source>
        <dbReference type="ARBA" id="ARBA00022968"/>
    </source>
</evidence>
<dbReference type="PANTHER" id="PTHR11523:SF46">
    <property type="entry name" value="SODIUM_POTASSIUM-TRANSPORTING ATPASE SUBUNIT BETA-2"/>
    <property type="match status" value="1"/>
</dbReference>
<feature type="transmembrane region" description="Helical" evidence="7">
    <location>
        <begin position="330"/>
        <end position="352"/>
    </location>
</feature>
<dbReference type="Proteomes" id="UP000655588">
    <property type="component" value="Unassembled WGS sequence"/>
</dbReference>
<evidence type="ECO:0000256" key="2">
    <source>
        <dbReference type="ARBA" id="ARBA00005876"/>
    </source>
</evidence>
<proteinExistence type="inferred from homology"/>
<gene>
    <name evidence="8" type="ORF">E2986_01705</name>
</gene>
<dbReference type="GO" id="GO:0005890">
    <property type="term" value="C:sodium:potassium-exchanging ATPase complex"/>
    <property type="evidence" value="ECO:0007669"/>
    <property type="project" value="InterPro"/>
</dbReference>
<comment type="caution">
    <text evidence="8">The sequence shown here is derived from an EMBL/GenBank/DDBJ whole genome shotgun (WGS) entry which is preliminary data.</text>
</comment>
<dbReference type="GO" id="GO:1990573">
    <property type="term" value="P:potassium ion import across plasma membrane"/>
    <property type="evidence" value="ECO:0007669"/>
    <property type="project" value="TreeGrafter"/>
</dbReference>
<keyword evidence="9" id="KW-1185">Reference proteome</keyword>
<dbReference type="Gene3D" id="2.60.40.1660">
    <property type="entry name" value="Na, k-atpase alpha subunit"/>
    <property type="match status" value="2"/>
</dbReference>
<dbReference type="PANTHER" id="PTHR11523">
    <property type="entry name" value="SODIUM/POTASSIUM-DEPENDENT ATPASE BETA SUBUNIT"/>
    <property type="match status" value="1"/>
</dbReference>
<keyword evidence="3 7" id="KW-0812">Transmembrane</keyword>
<keyword evidence="5 7" id="KW-1133">Transmembrane helix</keyword>
<evidence type="ECO:0000256" key="1">
    <source>
        <dbReference type="ARBA" id="ARBA00004606"/>
    </source>
</evidence>
<reference evidence="8" key="1">
    <citation type="submission" date="2019-11" db="EMBL/GenBank/DDBJ databases">
        <title>The nuclear and mitochondrial genomes of Frieseomelitta varia - a highly eusocial stingless bee (Meliponini) with a permanently sterile worker caste.</title>
        <authorList>
            <person name="Freitas F.C.P."/>
            <person name="Lourenco A.P."/>
            <person name="Nunes F.M.F."/>
            <person name="Paschoal A.R."/>
            <person name="Abreu F.C.P."/>
            <person name="Barbin F.O."/>
            <person name="Bataglia L."/>
            <person name="Cardoso-Junior C.A.M."/>
            <person name="Cervoni M.S."/>
            <person name="Silva S.R."/>
            <person name="Dalarmi F."/>
            <person name="Del Lama M.A."/>
            <person name="Depintor T.S."/>
            <person name="Ferreira K.M."/>
            <person name="Goria P.S."/>
            <person name="Jaskot M.C."/>
            <person name="Lago D.C."/>
            <person name="Luna-Lucena D."/>
            <person name="Moda L.M."/>
            <person name="Nascimento L."/>
            <person name="Pedrino M."/>
            <person name="Rabico F.O."/>
            <person name="Sanches F.C."/>
            <person name="Santos D.E."/>
            <person name="Santos C.G."/>
            <person name="Vieira J."/>
            <person name="Lopes T.F."/>
            <person name="Barchuk A.R."/>
            <person name="Hartfelder K."/>
            <person name="Simoes Z.L.P."/>
            <person name="Bitondi M.M.G."/>
            <person name="Pinheiro D.G."/>
        </authorList>
    </citation>
    <scope>NUCLEOTIDE SEQUENCE</scope>
    <source>
        <strain evidence="8">USP_RPSP 00005682</strain>
        <tissue evidence="8">Whole individual</tissue>
    </source>
</reference>
<organism evidence="8 9">
    <name type="scientific">Frieseomelitta varia</name>
    <dbReference type="NCBI Taxonomy" id="561572"/>
    <lineage>
        <taxon>Eukaryota</taxon>
        <taxon>Metazoa</taxon>
        <taxon>Ecdysozoa</taxon>
        <taxon>Arthropoda</taxon>
        <taxon>Hexapoda</taxon>
        <taxon>Insecta</taxon>
        <taxon>Pterygota</taxon>
        <taxon>Neoptera</taxon>
        <taxon>Endopterygota</taxon>
        <taxon>Hymenoptera</taxon>
        <taxon>Apocrita</taxon>
        <taxon>Aculeata</taxon>
        <taxon>Apoidea</taxon>
        <taxon>Anthophila</taxon>
        <taxon>Apidae</taxon>
        <taxon>Frieseomelitta</taxon>
    </lineage>
</organism>
<sequence>MVILHDEEYYRSRIPQPDLGPLRNFLRFVWDHDRKAFLDRTAKEWGQLGMFYLCFFFILGSIFAIQMKISIDYVSKLDRPYFQHPGLSSNSFFGVRVRHYRSTFGSPATSPIISVNNSTNTNNNNGPERYIRALSDFLQEYRNNTSNYDFNCLNQPSNIDHNKKPCFFDITSLGKCSKPPYGYAELLQPCVLIKFNKRFDWVPEYYNRSSNLPENMPSELKQAVQRSPKPHIWLSCDGANNVDKEHIGKIEYIPLPGFPVQYFPFTGQPGYLSPIVALEFKNLTLSSFHLANLCTLLSQIIAANRLVTVECYLWAYNVEQRSRYSLDFQIIIAITGIFYTCFFSALALLFAICMKGLLATLNDERPRWILEESIIGTNPGLGFRPISENTDEKSLIWYSSSDPNSVQKWTGLLDKFLEEYINSSMLPNGGRNQQICNYNTPVKPGHVCAVEVNNWGPCSPSQQYGFNNSAPCIFIKLNRIYGWVPEYYNNTADLPENMPPSLVEHIKSINSSWLNTVWVSCGGANPHDNEEIGELNYYPKNQGFPGYYYPYQNIPGYLSPVIAVHFLRPASKKQNNQCRMSSLGKEYKTHFK</sequence>
<dbReference type="EMBL" id="WNWW01000274">
    <property type="protein sequence ID" value="KAF3427147.1"/>
    <property type="molecule type" value="Genomic_DNA"/>
</dbReference>
<dbReference type="GO" id="GO:0001671">
    <property type="term" value="F:ATPase activator activity"/>
    <property type="evidence" value="ECO:0007669"/>
    <property type="project" value="TreeGrafter"/>
</dbReference>
<dbReference type="InterPro" id="IPR000402">
    <property type="entry name" value="Na/K_ATPase_sub_beta"/>
</dbReference>
<evidence type="ECO:0000256" key="6">
    <source>
        <dbReference type="ARBA" id="ARBA00023136"/>
    </source>
</evidence>
<dbReference type="GO" id="GO:0036376">
    <property type="term" value="P:sodium ion export across plasma membrane"/>
    <property type="evidence" value="ECO:0007669"/>
    <property type="project" value="TreeGrafter"/>
</dbReference>
<keyword evidence="6 7" id="KW-0472">Membrane</keyword>
<evidence type="ECO:0000313" key="9">
    <source>
        <dbReference type="Proteomes" id="UP000655588"/>
    </source>
</evidence>
<evidence type="ECO:0000256" key="7">
    <source>
        <dbReference type="SAM" id="Phobius"/>
    </source>
</evidence>
<comment type="similarity">
    <text evidence="2">Belongs to the X(+)/potassium ATPases subunit beta family.</text>
</comment>
<keyword evidence="4" id="KW-0735">Signal-anchor</keyword>
<comment type="subcellular location">
    <subcellularLocation>
        <location evidence="1">Membrane</location>
        <topology evidence="1">Single-pass type II membrane protein</topology>
    </subcellularLocation>
</comment>
<dbReference type="Pfam" id="PF00287">
    <property type="entry name" value="Na_K-ATPase"/>
    <property type="match status" value="2"/>
</dbReference>
<protein>
    <recommendedName>
        <fullName evidence="10">Sodium/potassium-transporting ATPase subunit beta-1</fullName>
    </recommendedName>
</protein>
<evidence type="ECO:0000256" key="3">
    <source>
        <dbReference type="ARBA" id="ARBA00022692"/>
    </source>
</evidence>
<dbReference type="InterPro" id="IPR038702">
    <property type="entry name" value="Na/K_ATPase_sub_beta_sf"/>
</dbReference>